<proteinExistence type="predicted"/>
<evidence type="ECO:0000259" key="1">
    <source>
        <dbReference type="SMART" id="SM00871"/>
    </source>
</evidence>
<accession>A0A4P5PFG8</accession>
<comment type="caution">
    <text evidence="2">The sequence shown here is derived from an EMBL/GenBank/DDBJ whole genome shotgun (WGS) entry which is preliminary data.</text>
</comment>
<protein>
    <submittedName>
        <fullName evidence="2">Transcriptional regulator</fullName>
    </submittedName>
</protein>
<dbReference type="RefSeq" id="WP_146622795.1">
    <property type="nucleotide sequence ID" value="NZ_BJCC01000017.1"/>
</dbReference>
<dbReference type="InterPro" id="IPR029442">
    <property type="entry name" value="GyrI-like"/>
</dbReference>
<dbReference type="SMART" id="SM00871">
    <property type="entry name" value="AraC_E_bind"/>
    <property type="match status" value="1"/>
</dbReference>
<dbReference type="InterPro" id="IPR010499">
    <property type="entry name" value="AraC_E-bd"/>
</dbReference>
<dbReference type="OrthoDB" id="9773308at2"/>
<dbReference type="Proteomes" id="UP000290567">
    <property type="component" value="Unassembled WGS sequence"/>
</dbReference>
<dbReference type="InterPro" id="IPR011256">
    <property type="entry name" value="Reg_factor_effector_dom_sf"/>
</dbReference>
<dbReference type="EMBL" id="BJCC01000017">
    <property type="protein sequence ID" value="GCF94372.1"/>
    <property type="molecule type" value="Genomic_DNA"/>
</dbReference>
<feature type="domain" description="AraC effector-binding" evidence="1">
    <location>
        <begin position="4"/>
        <end position="153"/>
    </location>
</feature>
<gene>
    <name evidence="2" type="ORF">NRIC_22630</name>
</gene>
<organism evidence="2 3">
    <name type="scientific">Enterococcus florum</name>
    <dbReference type="NCBI Taxonomy" id="2480627"/>
    <lineage>
        <taxon>Bacteria</taxon>
        <taxon>Bacillati</taxon>
        <taxon>Bacillota</taxon>
        <taxon>Bacilli</taxon>
        <taxon>Lactobacillales</taxon>
        <taxon>Enterococcaceae</taxon>
        <taxon>Enterococcus</taxon>
    </lineage>
</organism>
<evidence type="ECO:0000313" key="2">
    <source>
        <dbReference type="EMBL" id="GCF94372.1"/>
    </source>
</evidence>
<sequence>MKIAKITLCQLPARHVVSVRKTIDFFTEYGPLMGEALTAINTLIERQEIFPSSGPIVCFHNVDLKALDVEISLQVPVEVPGSELVESKVLPAQTVVRTIDCGAYEKQDSTLEALLKWVPTNNYRAAGGIYYHYLNEERQKPDECLTEMYVPVEKST</sequence>
<evidence type="ECO:0000313" key="3">
    <source>
        <dbReference type="Proteomes" id="UP000290567"/>
    </source>
</evidence>
<dbReference type="SUPFAM" id="SSF55136">
    <property type="entry name" value="Probable bacterial effector-binding domain"/>
    <property type="match status" value="1"/>
</dbReference>
<reference evidence="3" key="1">
    <citation type="submission" date="2019-02" db="EMBL/GenBank/DDBJ databases">
        <title>Draft genome sequence of Enterococcus sp. Gos25-1.</title>
        <authorList>
            <person name="Tanaka N."/>
            <person name="Shiwa Y."/>
            <person name="Fujita N."/>
        </authorList>
    </citation>
    <scope>NUCLEOTIDE SEQUENCE [LARGE SCALE GENOMIC DNA]</scope>
    <source>
        <strain evidence="3">Gos25-1</strain>
    </source>
</reference>
<dbReference type="AlphaFoldDB" id="A0A4P5PFG8"/>
<dbReference type="Gene3D" id="3.20.80.10">
    <property type="entry name" value="Regulatory factor, effector binding domain"/>
    <property type="match status" value="1"/>
</dbReference>
<dbReference type="Pfam" id="PF06445">
    <property type="entry name" value="GyrI-like"/>
    <property type="match status" value="1"/>
</dbReference>
<name>A0A4P5PFG8_9ENTE</name>
<keyword evidence="3" id="KW-1185">Reference proteome</keyword>